<reference evidence="1 2" key="1">
    <citation type="journal article" date="2007" name="PLoS Genet.">
        <title>Patterns and implications of gene gain and loss in the evolution of Prochlorococcus.</title>
        <authorList>
            <person name="Kettler G.C."/>
            <person name="Martiny A.C."/>
            <person name="Huang K."/>
            <person name="Zucker J."/>
            <person name="Coleman M.L."/>
            <person name="Rodrigue S."/>
            <person name="Chen F."/>
            <person name="Lapidus A."/>
            <person name="Ferriera S."/>
            <person name="Johnson J."/>
            <person name="Steglich C."/>
            <person name="Church G.M."/>
            <person name="Richardson P."/>
            <person name="Chisholm S.W."/>
        </authorList>
    </citation>
    <scope>NUCLEOTIDE SEQUENCE [LARGE SCALE GENOMIC DNA]</scope>
    <source>
        <strain evidence="1 2">MIT 9303</strain>
    </source>
</reference>
<evidence type="ECO:0000313" key="2">
    <source>
        <dbReference type="Proteomes" id="UP000002274"/>
    </source>
</evidence>
<dbReference type="EMBL" id="CP000554">
    <property type="protein sequence ID" value="ABM77916.1"/>
    <property type="molecule type" value="Genomic_DNA"/>
</dbReference>
<dbReference type="Proteomes" id="UP000002274">
    <property type="component" value="Chromosome"/>
</dbReference>
<organism evidence="1 2">
    <name type="scientific">Prochlorococcus marinus (strain MIT 9303)</name>
    <dbReference type="NCBI Taxonomy" id="59922"/>
    <lineage>
        <taxon>Bacteria</taxon>
        <taxon>Bacillati</taxon>
        <taxon>Cyanobacteriota</taxon>
        <taxon>Cyanophyceae</taxon>
        <taxon>Synechococcales</taxon>
        <taxon>Prochlorococcaceae</taxon>
        <taxon>Prochlorococcus</taxon>
    </lineage>
</organism>
<sequence>MGKTLLVLLHAVWEDPCNAAEVLAIGEGDTLAVTEGSRRENPSAALPA</sequence>
<dbReference type="HOGENOM" id="CLU_3156620_0_0_3"/>
<evidence type="ECO:0000313" key="1">
    <source>
        <dbReference type="EMBL" id="ABM77916.1"/>
    </source>
</evidence>
<dbReference type="KEGG" id="pmf:P9303_11671"/>
<gene>
    <name evidence="1" type="ordered locus">P9303_11671</name>
</gene>
<name>A2C8V6_PROM3</name>
<dbReference type="STRING" id="59922.P9303_11671"/>
<dbReference type="AlphaFoldDB" id="A2C8V6"/>
<proteinExistence type="predicted"/>
<protein>
    <submittedName>
        <fullName evidence="1">Uncharacterized protein</fullName>
    </submittedName>
</protein>
<accession>A2C8V6</accession>
<dbReference type="RefSeq" id="WP_011825815.1">
    <property type="nucleotide sequence ID" value="NC_008820.1"/>
</dbReference>